<dbReference type="EMBL" id="JAEPRA010000007">
    <property type="protein sequence ID" value="KAG2182921.1"/>
    <property type="molecule type" value="Genomic_DNA"/>
</dbReference>
<proteinExistence type="inferred from homology"/>
<evidence type="ECO:0000313" key="8">
    <source>
        <dbReference type="Proteomes" id="UP000612746"/>
    </source>
</evidence>
<keyword evidence="3 6" id="KW-0812">Transmembrane</keyword>
<dbReference type="InterPro" id="IPR019334">
    <property type="entry name" value="TMEM170A/B/YPR153W-like"/>
</dbReference>
<evidence type="ECO:0000256" key="4">
    <source>
        <dbReference type="ARBA" id="ARBA00022989"/>
    </source>
</evidence>
<reference evidence="7" key="1">
    <citation type="submission" date="2020-12" db="EMBL/GenBank/DDBJ databases">
        <title>Metabolic potential, ecology and presence of endohyphal bacteria is reflected in genomic diversity of Mucoromycotina.</title>
        <authorList>
            <person name="Muszewska A."/>
            <person name="Okrasinska A."/>
            <person name="Steczkiewicz K."/>
            <person name="Drgas O."/>
            <person name="Orlowska M."/>
            <person name="Perlinska-Lenart U."/>
            <person name="Aleksandrzak-Piekarczyk T."/>
            <person name="Szatraj K."/>
            <person name="Zielenkiewicz U."/>
            <person name="Pilsyk S."/>
            <person name="Malc E."/>
            <person name="Mieczkowski P."/>
            <person name="Kruszewska J.S."/>
            <person name="Biernat P."/>
            <person name="Pawlowska J."/>
        </authorList>
    </citation>
    <scope>NUCLEOTIDE SEQUENCE</scope>
    <source>
        <strain evidence="7">WA0000051536</strain>
    </source>
</reference>
<comment type="subcellular location">
    <subcellularLocation>
        <location evidence="1">Membrane</location>
        <topology evidence="1">Multi-pass membrane protein</topology>
    </subcellularLocation>
</comment>
<dbReference type="GO" id="GO:0016020">
    <property type="term" value="C:membrane"/>
    <property type="evidence" value="ECO:0007669"/>
    <property type="project" value="UniProtKB-SubCell"/>
</dbReference>
<dbReference type="PANTHER" id="PTHR22779:SF6">
    <property type="entry name" value="SD17342P"/>
    <property type="match status" value="1"/>
</dbReference>
<dbReference type="OrthoDB" id="2131401at2759"/>
<name>A0A8H7PZC6_9FUNG</name>
<sequence>MSTSHFYLPYGYKEAPPWPSLYWPFGPNFNPLSLIADIPHSLYYMKDIWKFTVLWSLLFSIIVYLPAGIWAYFMFLKSHTFKWYMLVLIPLVFVLAGCLSSFIIGSVVGVVLSIIYNAGFFVMSTWIPFLWALIQVLIVVIGSYSTITTIL</sequence>
<evidence type="ECO:0000256" key="6">
    <source>
        <dbReference type="SAM" id="Phobius"/>
    </source>
</evidence>
<gene>
    <name evidence="7" type="ORF">INT44_005902</name>
</gene>
<accession>A0A8H7PZC6</accession>
<keyword evidence="8" id="KW-1185">Reference proteome</keyword>
<evidence type="ECO:0000256" key="5">
    <source>
        <dbReference type="ARBA" id="ARBA00023136"/>
    </source>
</evidence>
<evidence type="ECO:0000313" key="7">
    <source>
        <dbReference type="EMBL" id="KAG2182921.1"/>
    </source>
</evidence>
<dbReference type="PANTHER" id="PTHR22779">
    <property type="entry name" value="SD17342P"/>
    <property type="match status" value="1"/>
</dbReference>
<dbReference type="Proteomes" id="UP000612746">
    <property type="component" value="Unassembled WGS sequence"/>
</dbReference>
<evidence type="ECO:0008006" key="9">
    <source>
        <dbReference type="Google" id="ProtNLM"/>
    </source>
</evidence>
<keyword evidence="5 6" id="KW-0472">Membrane</keyword>
<feature type="transmembrane region" description="Helical" evidence="6">
    <location>
        <begin position="128"/>
        <end position="147"/>
    </location>
</feature>
<evidence type="ECO:0000256" key="2">
    <source>
        <dbReference type="ARBA" id="ARBA00006325"/>
    </source>
</evidence>
<evidence type="ECO:0000256" key="3">
    <source>
        <dbReference type="ARBA" id="ARBA00022692"/>
    </source>
</evidence>
<feature type="transmembrane region" description="Helical" evidence="6">
    <location>
        <begin position="53"/>
        <end position="76"/>
    </location>
</feature>
<comment type="similarity">
    <text evidence="2">Belongs to the TMEM170 family.</text>
</comment>
<protein>
    <recommendedName>
        <fullName evidence="9">Integral membrane protein</fullName>
    </recommendedName>
</protein>
<evidence type="ECO:0000256" key="1">
    <source>
        <dbReference type="ARBA" id="ARBA00004141"/>
    </source>
</evidence>
<feature type="transmembrane region" description="Helical" evidence="6">
    <location>
        <begin position="83"/>
        <end position="116"/>
    </location>
</feature>
<organism evidence="7 8">
    <name type="scientific">Umbelopsis vinacea</name>
    <dbReference type="NCBI Taxonomy" id="44442"/>
    <lineage>
        <taxon>Eukaryota</taxon>
        <taxon>Fungi</taxon>
        <taxon>Fungi incertae sedis</taxon>
        <taxon>Mucoromycota</taxon>
        <taxon>Mucoromycotina</taxon>
        <taxon>Umbelopsidomycetes</taxon>
        <taxon>Umbelopsidales</taxon>
        <taxon>Umbelopsidaceae</taxon>
        <taxon>Umbelopsis</taxon>
    </lineage>
</organism>
<comment type="caution">
    <text evidence="7">The sequence shown here is derived from an EMBL/GenBank/DDBJ whole genome shotgun (WGS) entry which is preliminary data.</text>
</comment>
<dbReference type="Pfam" id="PF10190">
    <property type="entry name" value="Tmemb_170"/>
    <property type="match status" value="1"/>
</dbReference>
<dbReference type="AlphaFoldDB" id="A0A8H7PZC6"/>
<keyword evidence="4 6" id="KW-1133">Transmembrane helix</keyword>